<feature type="transmembrane region" description="Helical" evidence="1">
    <location>
        <begin position="20"/>
        <end position="42"/>
    </location>
</feature>
<feature type="transmembrane region" description="Helical" evidence="1">
    <location>
        <begin position="54"/>
        <end position="74"/>
    </location>
</feature>
<feature type="transmembrane region" description="Helical" evidence="1">
    <location>
        <begin position="359"/>
        <end position="379"/>
    </location>
</feature>
<dbReference type="RefSeq" id="XP_005766559.1">
    <property type="nucleotide sequence ID" value="XM_005766502.1"/>
</dbReference>
<keyword evidence="1" id="KW-1133">Transmembrane helix</keyword>
<name>A0A0D3IS95_EMIH1</name>
<proteinExistence type="predicted"/>
<reference evidence="2" key="2">
    <citation type="submission" date="2024-10" db="UniProtKB">
        <authorList>
            <consortium name="EnsemblProtists"/>
        </authorList>
    </citation>
    <scope>IDENTIFICATION</scope>
</reference>
<sequence length="443" mass="45183">MSSDDAADAPETAAASGTASVIFALGRVLLSTVLLQLVGGYMKVTRMFPASAEAGVGAFIGGVSLPAILFRAVAALDFGAVDLSLLVGTLVGKLCMVAASIVMGQVARRGALVPPGESEINGGMFAILTTNGDELGLGLPVMGALFPPEQVLAFILLGVGVARRDAARAGTPPEATAAIVGCVVRGLQRNRLALVTAVAYNAAFGRLKGAPLPFFLDDVVSLLAGAFAPGVFFLAGTASVGSFSQLARLDSAWLPLALALLKSLVLPAIIKGTVAALGGDRSAQEFGFTFGVLPAAGSSLVSAYAPSAQQLLQLSATLNVGKVVAFPLLLLAAAILFVSGEGQVTAWRVSHAALQCTRALSLALTAALVSSAAWWRAWWRPPLRRLLLLLPLELGYLAAYLFLAASVTPDAAGEVAVSRCACDISPTCPAGEALSRGPVPPRV</sequence>
<feature type="transmembrane region" description="Helical" evidence="1">
    <location>
        <begin position="286"/>
        <end position="305"/>
    </location>
</feature>
<evidence type="ECO:0000313" key="2">
    <source>
        <dbReference type="EnsemblProtists" id="EOD14130"/>
    </source>
</evidence>
<accession>A0A0D3IS95</accession>
<keyword evidence="1" id="KW-0472">Membrane</keyword>
<dbReference type="GeneID" id="17260206"/>
<dbReference type="OMA" id="YYAVLEF"/>
<feature type="transmembrane region" description="Helical" evidence="1">
    <location>
        <begin position="191"/>
        <end position="207"/>
    </location>
</feature>
<dbReference type="KEGG" id="ehx:EMIHUDRAFT_451867"/>
<organism evidence="2 3">
    <name type="scientific">Emiliania huxleyi (strain CCMP1516)</name>
    <dbReference type="NCBI Taxonomy" id="280463"/>
    <lineage>
        <taxon>Eukaryota</taxon>
        <taxon>Haptista</taxon>
        <taxon>Haptophyta</taxon>
        <taxon>Prymnesiophyceae</taxon>
        <taxon>Isochrysidales</taxon>
        <taxon>Noelaerhabdaceae</taxon>
        <taxon>Emiliania</taxon>
    </lineage>
</organism>
<keyword evidence="3" id="KW-1185">Reference proteome</keyword>
<reference evidence="3" key="1">
    <citation type="journal article" date="2013" name="Nature">
        <title>Pan genome of the phytoplankton Emiliania underpins its global distribution.</title>
        <authorList>
            <person name="Read B.A."/>
            <person name="Kegel J."/>
            <person name="Klute M.J."/>
            <person name="Kuo A."/>
            <person name="Lefebvre S.C."/>
            <person name="Maumus F."/>
            <person name="Mayer C."/>
            <person name="Miller J."/>
            <person name="Monier A."/>
            <person name="Salamov A."/>
            <person name="Young J."/>
            <person name="Aguilar M."/>
            <person name="Claverie J.M."/>
            <person name="Frickenhaus S."/>
            <person name="Gonzalez K."/>
            <person name="Herman E.K."/>
            <person name="Lin Y.C."/>
            <person name="Napier J."/>
            <person name="Ogata H."/>
            <person name="Sarno A.F."/>
            <person name="Shmutz J."/>
            <person name="Schroeder D."/>
            <person name="de Vargas C."/>
            <person name="Verret F."/>
            <person name="von Dassow P."/>
            <person name="Valentin K."/>
            <person name="Van de Peer Y."/>
            <person name="Wheeler G."/>
            <person name="Dacks J.B."/>
            <person name="Delwiche C.F."/>
            <person name="Dyhrman S.T."/>
            <person name="Glockner G."/>
            <person name="John U."/>
            <person name="Richards T."/>
            <person name="Worden A.Z."/>
            <person name="Zhang X."/>
            <person name="Grigoriev I.V."/>
            <person name="Allen A.E."/>
            <person name="Bidle K."/>
            <person name="Borodovsky M."/>
            <person name="Bowler C."/>
            <person name="Brownlee C."/>
            <person name="Cock J.M."/>
            <person name="Elias M."/>
            <person name="Gladyshev V.N."/>
            <person name="Groth M."/>
            <person name="Guda C."/>
            <person name="Hadaegh A."/>
            <person name="Iglesias-Rodriguez M.D."/>
            <person name="Jenkins J."/>
            <person name="Jones B.M."/>
            <person name="Lawson T."/>
            <person name="Leese F."/>
            <person name="Lindquist E."/>
            <person name="Lobanov A."/>
            <person name="Lomsadze A."/>
            <person name="Malik S.B."/>
            <person name="Marsh M.E."/>
            <person name="Mackinder L."/>
            <person name="Mock T."/>
            <person name="Mueller-Roeber B."/>
            <person name="Pagarete A."/>
            <person name="Parker M."/>
            <person name="Probert I."/>
            <person name="Quesneville H."/>
            <person name="Raines C."/>
            <person name="Rensing S.A."/>
            <person name="Riano-Pachon D.M."/>
            <person name="Richier S."/>
            <person name="Rokitta S."/>
            <person name="Shiraiwa Y."/>
            <person name="Soanes D.M."/>
            <person name="van der Giezen M."/>
            <person name="Wahlund T.M."/>
            <person name="Williams B."/>
            <person name="Wilson W."/>
            <person name="Wolfe G."/>
            <person name="Wurch L.L."/>
        </authorList>
    </citation>
    <scope>NUCLEOTIDE SEQUENCE</scope>
</reference>
<evidence type="ECO:0000256" key="1">
    <source>
        <dbReference type="SAM" id="Phobius"/>
    </source>
</evidence>
<feature type="transmembrane region" description="Helical" evidence="1">
    <location>
        <begin position="80"/>
        <end position="102"/>
    </location>
</feature>
<dbReference type="HOGENOM" id="CLU_618854_0_0_1"/>
<feature type="transmembrane region" description="Helical" evidence="1">
    <location>
        <begin position="252"/>
        <end position="274"/>
    </location>
</feature>
<keyword evidence="1" id="KW-0812">Transmembrane</keyword>
<protein>
    <recommendedName>
        <fullName evidence="4">Cation/H+ exchanger domain-containing protein</fullName>
    </recommendedName>
</protein>
<dbReference type="Proteomes" id="UP000013827">
    <property type="component" value="Unassembled WGS sequence"/>
</dbReference>
<feature type="transmembrane region" description="Helical" evidence="1">
    <location>
        <begin position="219"/>
        <end position="240"/>
    </location>
</feature>
<feature type="transmembrane region" description="Helical" evidence="1">
    <location>
        <begin position="317"/>
        <end position="339"/>
    </location>
</feature>
<dbReference type="EnsemblProtists" id="EOD14130">
    <property type="protein sequence ID" value="EOD14130"/>
    <property type="gene ID" value="EMIHUDRAFT_451867"/>
</dbReference>
<evidence type="ECO:0008006" key="4">
    <source>
        <dbReference type="Google" id="ProtNLM"/>
    </source>
</evidence>
<evidence type="ECO:0000313" key="3">
    <source>
        <dbReference type="Proteomes" id="UP000013827"/>
    </source>
</evidence>
<dbReference type="PaxDb" id="2903-EOD14130"/>
<dbReference type="AlphaFoldDB" id="A0A0D3IS95"/>
<feature type="transmembrane region" description="Helical" evidence="1">
    <location>
        <begin position="386"/>
        <end position="405"/>
    </location>
</feature>